<proteinExistence type="predicted"/>
<protein>
    <submittedName>
        <fullName evidence="1">Carbohydrate ABC transporter permease</fullName>
    </submittedName>
</protein>
<evidence type="ECO:0000313" key="2">
    <source>
        <dbReference type="Proteomes" id="UP001163223"/>
    </source>
</evidence>
<dbReference type="Proteomes" id="UP001163223">
    <property type="component" value="Chromosome"/>
</dbReference>
<keyword evidence="2" id="KW-1185">Reference proteome</keyword>
<dbReference type="EMBL" id="CP113520">
    <property type="protein sequence ID" value="WAJ27332.1"/>
    <property type="molecule type" value="Genomic_DNA"/>
</dbReference>
<organism evidence="1 2">
    <name type="scientific">Antarcticirhabdus aurantiaca</name>
    <dbReference type="NCBI Taxonomy" id="2606717"/>
    <lineage>
        <taxon>Bacteria</taxon>
        <taxon>Pseudomonadati</taxon>
        <taxon>Pseudomonadota</taxon>
        <taxon>Alphaproteobacteria</taxon>
        <taxon>Hyphomicrobiales</taxon>
        <taxon>Aurantimonadaceae</taxon>
        <taxon>Antarcticirhabdus</taxon>
    </lineage>
</organism>
<sequence length="297" mass="33064">MTDVAAALGSASASAPPMRTGRSPARSALIHLILILASFAMLYPILWMVSGSVRPQDELFGTASLWPSSVDLSAYVRGWTGLQVSFGQFFWNSLVISVLATIGNVVGCSLAAFAFARLKFGGRNFWFALMLGTLMLPYHVVLIPQYILFLELGWVNTPLPLIVPKYLATDAFFIFLMVQFFRGIPRELDEAAVMDGCSPWRIYWKIMLPLSLPVLATAAIFSFIWTWDDFFGPLIYLNDINTYTVQLGLRSFVDSSGASDWSALFAMSNLSLVPIFIFFIFFQRLLIEGIATTGMKR</sequence>
<reference evidence="1" key="1">
    <citation type="submission" date="2022-11" db="EMBL/GenBank/DDBJ databases">
        <title>beta-Carotene-producing bacterium, Jeongeuplla avenae sp. nov., alleviates the salt stress of Arabidopsis seedlings.</title>
        <authorList>
            <person name="Jiang L."/>
            <person name="Lee J."/>
        </authorList>
    </citation>
    <scope>NUCLEOTIDE SEQUENCE</scope>
    <source>
        <strain evidence="1">DY_R2A_6</strain>
    </source>
</reference>
<gene>
    <name evidence="1" type="ORF">OXU80_21140</name>
</gene>
<evidence type="ECO:0000313" key="1">
    <source>
        <dbReference type="EMBL" id="WAJ27332.1"/>
    </source>
</evidence>
<name>A0ACD4NKP3_9HYPH</name>
<accession>A0ACD4NKP3</accession>